<dbReference type="Proteomes" id="UP000014629">
    <property type="component" value="Unassembled WGS sequence"/>
</dbReference>
<dbReference type="OrthoDB" id="3423629at2"/>
<comment type="caution">
    <text evidence="1">The sequence shown here is derived from an EMBL/GenBank/DDBJ whole genome shotgun (WGS) entry which is preliminary data.</text>
</comment>
<evidence type="ECO:0000313" key="2">
    <source>
        <dbReference type="Proteomes" id="UP000014629"/>
    </source>
</evidence>
<dbReference type="AlphaFoldDB" id="S3ZPW0"/>
<organism evidence="1 2">
    <name type="scientific">Streptomyces aurantiacus JA 4570</name>
    <dbReference type="NCBI Taxonomy" id="1286094"/>
    <lineage>
        <taxon>Bacteria</taxon>
        <taxon>Bacillati</taxon>
        <taxon>Actinomycetota</taxon>
        <taxon>Actinomycetes</taxon>
        <taxon>Kitasatosporales</taxon>
        <taxon>Streptomycetaceae</taxon>
        <taxon>Streptomyces</taxon>
        <taxon>Streptomyces aurantiacus group</taxon>
    </lineage>
</organism>
<sequence length="255" mass="27678">MTDRLATGVSFDRINRQAVLDELPATLPRDEILAINSTKSDVHTHRSYTYNGWTFDVPPGVFAPGDTSRIIHDRLLDGTIPLAGRRYAVVGAGLGVEAVIAGLKGAGEVIASDVHSASVATATAHYRRLVGDRPGTLFRPLVSDLFEGFPHPVRFDVVTFNPPAVSTKTSDDPAVIRNVCTGAGIVTRFFDQLAERDLLAPDGEVHLVVSNTSEIRAIVAHAIGLGFHPTITHRQTWEGDNCQAFLFRLCRSDTR</sequence>
<dbReference type="RefSeq" id="WP_016639844.1">
    <property type="nucleotide sequence ID" value="NZ_AOPZ01000066.1"/>
</dbReference>
<evidence type="ECO:0008006" key="3">
    <source>
        <dbReference type="Google" id="ProtNLM"/>
    </source>
</evidence>
<protein>
    <recommendedName>
        <fullName evidence="3">Release factor glutamine methyltransferase</fullName>
    </recommendedName>
</protein>
<name>S3ZPW0_9ACTN</name>
<dbReference type="Gene3D" id="3.40.50.150">
    <property type="entry name" value="Vaccinia Virus protein VP39"/>
    <property type="match status" value="1"/>
</dbReference>
<accession>S3ZPW0</accession>
<dbReference type="CDD" id="cd02440">
    <property type="entry name" value="AdoMet_MTases"/>
    <property type="match status" value="1"/>
</dbReference>
<dbReference type="EMBL" id="AOPZ01000066">
    <property type="protein sequence ID" value="EPH45238.1"/>
    <property type="molecule type" value="Genomic_DNA"/>
</dbReference>
<gene>
    <name evidence="1" type="ORF">STRAU_1714</name>
</gene>
<dbReference type="SUPFAM" id="SSF53335">
    <property type="entry name" value="S-adenosyl-L-methionine-dependent methyltransferases"/>
    <property type="match status" value="1"/>
</dbReference>
<dbReference type="InterPro" id="IPR029063">
    <property type="entry name" value="SAM-dependent_MTases_sf"/>
</dbReference>
<reference evidence="1 2" key="1">
    <citation type="submission" date="2013-02" db="EMBL/GenBank/DDBJ databases">
        <title>Draft Genome Sequence of Streptomyces aurantiacus, Which Produces Setomimycin.</title>
        <authorList>
            <person name="Gruening B.A."/>
            <person name="Praeg A."/>
            <person name="Erxleben A."/>
            <person name="Guenther S."/>
            <person name="Mueller M."/>
        </authorList>
    </citation>
    <scope>NUCLEOTIDE SEQUENCE [LARGE SCALE GENOMIC DNA]</scope>
    <source>
        <strain evidence="1 2">JA 4570</strain>
    </source>
</reference>
<keyword evidence="2" id="KW-1185">Reference proteome</keyword>
<dbReference type="PATRIC" id="fig|1286094.4.peg.1693"/>
<evidence type="ECO:0000313" key="1">
    <source>
        <dbReference type="EMBL" id="EPH45238.1"/>
    </source>
</evidence>
<proteinExistence type="predicted"/>